<accession>A0A3R7LH97</accession>
<keyword evidence="3" id="KW-1185">Reference proteome</keyword>
<comment type="caution">
    <text evidence="2">The sequence shown here is derived from an EMBL/GenBank/DDBJ whole genome shotgun (WGS) entry which is preliminary data.</text>
</comment>
<evidence type="ECO:0000313" key="2">
    <source>
        <dbReference type="EMBL" id="RNE97256.1"/>
    </source>
</evidence>
<dbReference type="SMART" id="SM00065">
    <property type="entry name" value="GAF"/>
    <property type="match status" value="1"/>
</dbReference>
<feature type="domain" description="GAF" evidence="1">
    <location>
        <begin position="237"/>
        <end position="362"/>
    </location>
</feature>
<protein>
    <submittedName>
        <fullName evidence="2">cAMP specific phosphodiesterase</fullName>
    </submittedName>
</protein>
<dbReference type="EMBL" id="MKKU01001157">
    <property type="protein sequence ID" value="RNE97256.1"/>
    <property type="molecule type" value="Genomic_DNA"/>
</dbReference>
<gene>
    <name evidence="2" type="ORF">Tco025E_09503</name>
</gene>
<dbReference type="Pfam" id="PF01590">
    <property type="entry name" value="GAF"/>
    <property type="match status" value="1"/>
</dbReference>
<dbReference type="Proteomes" id="UP000284403">
    <property type="component" value="Unassembled WGS sequence"/>
</dbReference>
<dbReference type="OrthoDB" id="246785at2759"/>
<dbReference type="InterPro" id="IPR003018">
    <property type="entry name" value="GAF"/>
</dbReference>
<evidence type="ECO:0000313" key="3">
    <source>
        <dbReference type="Proteomes" id="UP000284403"/>
    </source>
</evidence>
<dbReference type="GeneID" id="40323114"/>
<name>A0A3R7LH97_9TRYP</name>
<proteinExistence type="predicted"/>
<dbReference type="RefSeq" id="XP_029223558.1">
    <property type="nucleotide sequence ID" value="XM_029376320.1"/>
</dbReference>
<feature type="non-terminal residue" evidence="2">
    <location>
        <position position="365"/>
    </location>
</feature>
<evidence type="ECO:0000259" key="1">
    <source>
        <dbReference type="SMART" id="SM00065"/>
    </source>
</evidence>
<reference evidence="2 3" key="1">
    <citation type="journal article" date="2018" name="BMC Genomics">
        <title>Genomic comparison of Trypanosoma conorhini and Trypanosoma rangeli to Trypanosoma cruzi strains of high and low virulence.</title>
        <authorList>
            <person name="Bradwell K.R."/>
            <person name="Koparde V.N."/>
            <person name="Matveyev A.V."/>
            <person name="Serrano M.G."/>
            <person name="Alves J.M."/>
            <person name="Parikh H."/>
            <person name="Huang B."/>
            <person name="Lee V."/>
            <person name="Espinosa-Alvarez O."/>
            <person name="Ortiz P.A."/>
            <person name="Costa-Martins A.G."/>
            <person name="Teixeira M.M."/>
            <person name="Buck G.A."/>
        </authorList>
    </citation>
    <scope>NUCLEOTIDE SEQUENCE [LARGE SCALE GENOMIC DNA]</scope>
    <source>
        <strain evidence="2 3">025E</strain>
    </source>
</reference>
<organism evidence="2 3">
    <name type="scientific">Trypanosoma conorhini</name>
    <dbReference type="NCBI Taxonomy" id="83891"/>
    <lineage>
        <taxon>Eukaryota</taxon>
        <taxon>Discoba</taxon>
        <taxon>Euglenozoa</taxon>
        <taxon>Kinetoplastea</taxon>
        <taxon>Metakinetoplastina</taxon>
        <taxon>Trypanosomatida</taxon>
        <taxon>Trypanosomatidae</taxon>
        <taxon>Trypanosoma</taxon>
    </lineage>
</organism>
<dbReference type="AlphaFoldDB" id="A0A3R7LH97"/>
<dbReference type="Gene3D" id="3.30.450.40">
    <property type="match status" value="1"/>
</dbReference>
<dbReference type="SUPFAM" id="SSF55781">
    <property type="entry name" value="GAF domain-like"/>
    <property type="match status" value="2"/>
</dbReference>
<sequence length="365" mass="39954">MVETGGRHLFEALTLCEVILSRYKRCNLQLDETEKKAFHALSERFHEIAPGAAEDSALYAKRHDGVTAAPVVPAIGAAVQSPIECVTRLMEKCIDLLLPIKEVLMMLNEQLSAVLRADHTRTYYLDPGDELLLDPVNGVAAPADESTPLGKSLTSMESFSIAGTLYIPLSHKGRVIGCVESPSGRTDYHSNTLIDGVLRVTATVLHNAIESERLNWNKEKAEAMLTMATQLARDNLDEAVLANSIMNTAKALTESDRCSIFLVKDDTLEAHFEDGNIVTIPISAGIAGFVAQSGETVNISDAYADERFNREVDKATGYRTKTILCMPVTYEGSIVAVAQLINKLDMVTESGLRLPRTFGRRDEEL</sequence>
<dbReference type="InterPro" id="IPR029016">
    <property type="entry name" value="GAF-like_dom_sf"/>
</dbReference>